<dbReference type="GO" id="GO:0006487">
    <property type="term" value="P:protein N-linked glycosylation"/>
    <property type="evidence" value="ECO:0007669"/>
    <property type="project" value="TreeGrafter"/>
</dbReference>
<gene>
    <name evidence="11" type="ORF">GNLVRS02_ARAD1D47916g</name>
</gene>
<dbReference type="GO" id="GO:0004382">
    <property type="term" value="F:GDP phosphatase activity"/>
    <property type="evidence" value="ECO:0007669"/>
    <property type="project" value="UniProtKB-EC"/>
</dbReference>
<keyword evidence="10" id="KW-1133">Transmembrane helix</keyword>
<dbReference type="Gene3D" id="3.30.420.40">
    <property type="match status" value="1"/>
</dbReference>
<evidence type="ECO:0000256" key="8">
    <source>
        <dbReference type="RuleBase" id="RU003833"/>
    </source>
</evidence>
<feature type="transmembrane region" description="Helical" evidence="10">
    <location>
        <begin position="46"/>
        <end position="67"/>
    </location>
</feature>
<comment type="function">
    <text evidence="4">After transfer of sugars to endogenous macromolecular acceptors, the enzyme converts nucleoside diphosphates to nucleoside monophosphates which in turn exit the Golgi lumen in a coupled antiporter reaction, allowing entry of additional nucleotide sugar from the cytosol.</text>
</comment>
<reference evidence="11" key="1">
    <citation type="submission" date="2014-02" db="EMBL/GenBank/DDBJ databases">
        <authorList>
            <person name="Genoscope - CEA"/>
        </authorList>
    </citation>
    <scope>NUCLEOTIDE SEQUENCE</scope>
    <source>
        <strain evidence="11">LS3</strain>
    </source>
</reference>
<accession>A0A060TD37</accession>
<keyword evidence="10" id="KW-0812">Transmembrane</keyword>
<evidence type="ECO:0000256" key="2">
    <source>
        <dbReference type="ARBA" id="ARBA00009283"/>
    </source>
</evidence>
<feature type="active site" description="Proton acceptor" evidence="6">
    <location>
        <position position="227"/>
    </location>
</feature>
<evidence type="ECO:0000256" key="9">
    <source>
        <dbReference type="SAM" id="MobiDB-lite"/>
    </source>
</evidence>
<comment type="subcellular location">
    <subcellularLocation>
        <location evidence="1">Golgi apparatus membrane</location>
        <topology evidence="1">Single-pass type II membrane protein</topology>
    </subcellularLocation>
</comment>
<feature type="compositionally biased region" description="Basic and acidic residues" evidence="9">
    <location>
        <begin position="16"/>
        <end position="27"/>
    </location>
</feature>
<dbReference type="Gene3D" id="3.30.420.150">
    <property type="entry name" value="Exopolyphosphatase. Domain 2"/>
    <property type="match status" value="1"/>
</dbReference>
<organism evidence="11">
    <name type="scientific">Blastobotrys adeninivorans</name>
    <name type="common">Yeast</name>
    <name type="synonym">Arxula adeninivorans</name>
    <dbReference type="NCBI Taxonomy" id="409370"/>
    <lineage>
        <taxon>Eukaryota</taxon>
        <taxon>Fungi</taxon>
        <taxon>Dikarya</taxon>
        <taxon>Ascomycota</taxon>
        <taxon>Saccharomycotina</taxon>
        <taxon>Dipodascomycetes</taxon>
        <taxon>Dipodascales</taxon>
        <taxon>Trichomonascaceae</taxon>
        <taxon>Blastobotrys</taxon>
    </lineage>
</organism>
<dbReference type="EC" id="3.6.1.42" evidence="5"/>
<evidence type="ECO:0000256" key="5">
    <source>
        <dbReference type="ARBA" id="ARBA00038903"/>
    </source>
</evidence>
<dbReference type="EMBL" id="HG937694">
    <property type="protein sequence ID" value="CDP39020.1"/>
    <property type="molecule type" value="Genomic_DNA"/>
</dbReference>
<keyword evidence="7" id="KW-0547">Nucleotide-binding</keyword>
<evidence type="ECO:0000313" key="11">
    <source>
        <dbReference type="EMBL" id="CDP39020.1"/>
    </source>
</evidence>
<evidence type="ECO:0000256" key="6">
    <source>
        <dbReference type="PIRSR" id="PIRSR600407-1"/>
    </source>
</evidence>
<dbReference type="CDD" id="cd24040">
    <property type="entry name" value="ASKHA_NBD_GDA1"/>
    <property type="match status" value="1"/>
</dbReference>
<sequence length="534" mass="58351">MRKSLFQSFSTPPQDLAKKDDDLEKNQRSPALSWSPRQGRMINPRAVRFGAIVAAICLALYSLTFIFQSSSTVTSLRPGSSGKDAAGATTECTKSYNGVSPVTQYVVMIDAGSSGSRVHVYEFNNCQETPRLMQETFDMLKPGLSDYEDDPEAAAKSLDPLLEVAIKAVPKDAQSCSPIAVKATAGLRAIGEQKANAILEAVQKRLETAWPFPVVENGVVVMDGADEGVFAWVTANYLLGNIGSPRKIPTAAVFDLGGGSTQIVFQPREDAPAKMAPGDHKFDLSFAGREFELYQHSHLGYGLNAARKQMNQLIAQNWAKQSDGALKDGEKIVNPCLPPGAEVKDVKVSIKDGSTTLDGHNTVDAKVTMVGPKEASHLQCRQIAETILNKEQECTMQPCSFNGVHQPSLVDAFPRDSDLYVFSFFYDRTFPLGMPSSFSLDELKDLNQKVCKGKDAYDSFKAIDGAVKELESEPLWCMDLSYMMALLHTGYDIPIHREVRIAKKIDGNELGWCLGASLPLLDSQKGGWKCRMTA</sequence>
<dbReference type="PhylomeDB" id="A0A060TD37"/>
<dbReference type="GO" id="GO:0000139">
    <property type="term" value="C:Golgi membrane"/>
    <property type="evidence" value="ECO:0007669"/>
    <property type="project" value="UniProtKB-SubCell"/>
</dbReference>
<comment type="similarity">
    <text evidence="2 8">Belongs to the GDA1/CD39 NTPase family.</text>
</comment>
<dbReference type="GO" id="GO:0017111">
    <property type="term" value="F:ribonucleoside triphosphate phosphatase activity"/>
    <property type="evidence" value="ECO:0007669"/>
    <property type="project" value="TreeGrafter"/>
</dbReference>
<keyword evidence="7" id="KW-0067">ATP-binding</keyword>
<keyword evidence="3 8" id="KW-0378">Hydrolase</keyword>
<feature type="compositionally biased region" description="Polar residues" evidence="9">
    <location>
        <begin position="1"/>
        <end position="13"/>
    </location>
</feature>
<dbReference type="GO" id="GO:0005524">
    <property type="term" value="F:ATP binding"/>
    <property type="evidence" value="ECO:0007669"/>
    <property type="project" value="UniProtKB-KW"/>
</dbReference>
<reference evidence="11" key="2">
    <citation type="submission" date="2014-06" db="EMBL/GenBank/DDBJ databases">
        <title>The complete genome of Blastobotrys (Arxula) adeninivorans LS3 - a yeast of biotechnological interest.</title>
        <authorList>
            <person name="Kunze G."/>
            <person name="Gaillardin C."/>
            <person name="Czernicka M."/>
            <person name="Durrens P."/>
            <person name="Martin T."/>
            <person name="Boer E."/>
            <person name="Gabaldon T."/>
            <person name="Cruz J."/>
            <person name="Talla E."/>
            <person name="Marck C."/>
            <person name="Goffeau A."/>
            <person name="Barbe V."/>
            <person name="Baret P."/>
            <person name="Baronian K."/>
            <person name="Beier S."/>
            <person name="Bleykasten C."/>
            <person name="Bode R."/>
            <person name="Casaregola S."/>
            <person name="Despons L."/>
            <person name="Fairhead C."/>
            <person name="Giersberg M."/>
            <person name="Gierski P."/>
            <person name="Hahnel U."/>
            <person name="Hartmann A."/>
            <person name="Jankowska D."/>
            <person name="Jubin C."/>
            <person name="Jung P."/>
            <person name="Lafontaine I."/>
            <person name="Leh-Louis V."/>
            <person name="Lemaire M."/>
            <person name="Marcet-Houben M."/>
            <person name="Mascher M."/>
            <person name="Morel G."/>
            <person name="Richard G.-F."/>
            <person name="Riechen J."/>
            <person name="Sacerdot C."/>
            <person name="Sarkar A."/>
            <person name="Savel G."/>
            <person name="Schacherer J."/>
            <person name="Sherman D."/>
            <person name="Straub M.-L."/>
            <person name="Stein N."/>
            <person name="Thierry A."/>
            <person name="Trautwein-Schult A."/>
            <person name="Westhof E."/>
            <person name="Worch S."/>
            <person name="Dujon B."/>
            <person name="Souciet J.-L."/>
            <person name="Wincker P."/>
            <person name="Scholz U."/>
            <person name="Neuveglise N."/>
        </authorList>
    </citation>
    <scope>NUCLEOTIDE SEQUENCE</scope>
    <source>
        <strain evidence="11">LS3</strain>
    </source>
</reference>
<protein>
    <recommendedName>
        <fullName evidence="5">guanosine-diphosphatase</fullName>
        <ecNumber evidence="5">3.6.1.42</ecNumber>
    </recommendedName>
</protein>
<evidence type="ECO:0000256" key="4">
    <source>
        <dbReference type="ARBA" id="ARBA00037742"/>
    </source>
</evidence>
<dbReference type="PANTHER" id="PTHR11782">
    <property type="entry name" value="ADENOSINE/GUANOSINE DIPHOSPHATASE"/>
    <property type="match status" value="1"/>
</dbReference>
<proteinExistence type="inferred from homology"/>
<evidence type="ECO:0000256" key="10">
    <source>
        <dbReference type="SAM" id="Phobius"/>
    </source>
</evidence>
<feature type="binding site" evidence="7">
    <location>
        <begin position="258"/>
        <end position="262"/>
    </location>
    <ligand>
        <name>ATP</name>
        <dbReference type="ChEBI" id="CHEBI:30616"/>
    </ligand>
</feature>
<keyword evidence="10" id="KW-0472">Membrane</keyword>
<evidence type="ECO:0000256" key="7">
    <source>
        <dbReference type="PIRSR" id="PIRSR600407-2"/>
    </source>
</evidence>
<feature type="region of interest" description="Disordered" evidence="9">
    <location>
        <begin position="1"/>
        <end position="37"/>
    </location>
</feature>
<dbReference type="InterPro" id="IPR000407">
    <property type="entry name" value="GDA1_CD39_NTPase"/>
</dbReference>
<evidence type="ECO:0000256" key="3">
    <source>
        <dbReference type="ARBA" id="ARBA00022801"/>
    </source>
</evidence>
<dbReference type="GO" id="GO:0045134">
    <property type="term" value="F:UDP phosphatase activity"/>
    <property type="evidence" value="ECO:0007669"/>
    <property type="project" value="TreeGrafter"/>
</dbReference>
<dbReference type="AlphaFoldDB" id="A0A060TD37"/>
<evidence type="ECO:0000256" key="1">
    <source>
        <dbReference type="ARBA" id="ARBA00004323"/>
    </source>
</evidence>
<dbReference type="Pfam" id="PF01150">
    <property type="entry name" value="GDA1_CD39"/>
    <property type="match status" value="1"/>
</dbReference>
<name>A0A060TD37_BLAAD</name>
<dbReference type="GO" id="GO:0009134">
    <property type="term" value="P:nucleoside diphosphate catabolic process"/>
    <property type="evidence" value="ECO:0007669"/>
    <property type="project" value="TreeGrafter"/>
</dbReference>
<dbReference type="PANTHER" id="PTHR11782:SF83">
    <property type="entry name" value="GUANOSINE-DIPHOSPHATASE"/>
    <property type="match status" value="1"/>
</dbReference>
<dbReference type="PROSITE" id="PS01238">
    <property type="entry name" value="GDA1_CD39_NTPASE"/>
    <property type="match status" value="1"/>
</dbReference>